<evidence type="ECO:0000313" key="5">
    <source>
        <dbReference type="EMBL" id="MBM4626594.1"/>
    </source>
</evidence>
<evidence type="ECO:0000313" key="4">
    <source>
        <dbReference type="EMBL" id="MBM4625270.1"/>
    </source>
</evidence>
<dbReference type="EMBL" id="WUXD01000001">
    <property type="protein sequence ID" value="MBM4625265.1"/>
    <property type="molecule type" value="Genomic_DNA"/>
</dbReference>
<dbReference type="SUPFAM" id="SSF46689">
    <property type="entry name" value="Homeodomain-like"/>
    <property type="match status" value="1"/>
</dbReference>
<dbReference type="AlphaFoldDB" id="A0AAE3B958"/>
<dbReference type="GeneID" id="57576609"/>
<dbReference type="GO" id="GO:0003677">
    <property type="term" value="F:DNA binding"/>
    <property type="evidence" value="ECO:0007669"/>
    <property type="project" value="UniProtKB-KW"/>
</dbReference>
<proteinExistence type="predicted"/>
<organism evidence="6 7">
    <name type="scientific">Rhodococcus hoagii</name>
    <name type="common">Corynebacterium equii</name>
    <dbReference type="NCBI Taxonomy" id="43767"/>
    <lineage>
        <taxon>Bacteria</taxon>
        <taxon>Bacillati</taxon>
        <taxon>Actinomycetota</taxon>
        <taxon>Actinomycetes</taxon>
        <taxon>Mycobacteriales</taxon>
        <taxon>Nocardiaceae</taxon>
        <taxon>Prescottella</taxon>
    </lineage>
</organism>
<dbReference type="EMBL" id="WUYC01000001">
    <property type="protein sequence ID" value="MBM4713575.1"/>
    <property type="molecule type" value="Genomic_DNA"/>
</dbReference>
<dbReference type="RefSeq" id="WP_103143038.1">
    <property type="nucleotide sequence ID" value="NZ_AP024181.1"/>
</dbReference>
<evidence type="ECO:0000259" key="2">
    <source>
        <dbReference type="Pfam" id="PF00440"/>
    </source>
</evidence>
<evidence type="ECO:0000313" key="7">
    <source>
        <dbReference type="Proteomes" id="UP000706122"/>
    </source>
</evidence>
<feature type="domain" description="HTH tetR-type" evidence="2">
    <location>
        <begin position="11"/>
        <end position="58"/>
    </location>
</feature>
<dbReference type="Pfam" id="PF00440">
    <property type="entry name" value="TetR_N"/>
    <property type="match status" value="1"/>
</dbReference>
<dbReference type="EMBL" id="WUXD01000002">
    <property type="protein sequence ID" value="MBM4626594.1"/>
    <property type="molecule type" value="Genomic_DNA"/>
</dbReference>
<gene>
    <name evidence="3" type="ORF">GS453_00040</name>
    <name evidence="4" type="ORF">GS453_00075</name>
    <name evidence="5" type="ORF">GS453_06840</name>
    <name evidence="6" type="ORF">GS551_05055</name>
</gene>
<sequence>MAPNLPARERLLRAGEYLFAREGIARVRIRDLNAMAEVRNDSAVHYYFGSREGLLEAIVLRHMVDVSGRMDELVERLCVGREPSPEALRDAIAAMTIPLAEKLLDERGRDFVQIMAEVYERRGGLADAQYSPASAIAKDVVRRSMTGMSEALREERIRLTTNFIVSALASRARAFDGGSELPLDHDTFVINLIEMGTLGSLAELPDRALSSF</sequence>
<dbReference type="InterPro" id="IPR009057">
    <property type="entry name" value="Homeodomain-like_sf"/>
</dbReference>
<keyword evidence="1" id="KW-0238">DNA-binding</keyword>
<accession>A0AAE3B958</accession>
<reference evidence="6" key="1">
    <citation type="submission" date="2019-11" db="EMBL/GenBank/DDBJ databases">
        <title>Spread of Macrolides and rifampicin resistant Rhodococcus equi in clinical isolates in the USA.</title>
        <authorList>
            <person name="Alvarez-Narvaez S."/>
            <person name="Huber L."/>
            <person name="Cohen N.D."/>
            <person name="Slovis N."/>
            <person name="Greiter M."/>
            <person name="Giguere S."/>
            <person name="Hart K."/>
        </authorList>
    </citation>
    <scope>NUCLEOTIDE SEQUENCE</scope>
    <source>
        <strain evidence="3">Lh_38</strain>
        <strain evidence="6">Lh_5</strain>
    </source>
</reference>
<comment type="caution">
    <text evidence="6">The sequence shown here is derived from an EMBL/GenBank/DDBJ whole genome shotgun (WGS) entry which is preliminary data.</text>
</comment>
<dbReference type="EMBL" id="WUXD01000001">
    <property type="protein sequence ID" value="MBM4625270.1"/>
    <property type="molecule type" value="Genomic_DNA"/>
</dbReference>
<evidence type="ECO:0000256" key="1">
    <source>
        <dbReference type="ARBA" id="ARBA00023125"/>
    </source>
</evidence>
<name>A0AAE3B958_RHOHA</name>
<dbReference type="InterPro" id="IPR001647">
    <property type="entry name" value="HTH_TetR"/>
</dbReference>
<evidence type="ECO:0000313" key="6">
    <source>
        <dbReference type="EMBL" id="MBM4713575.1"/>
    </source>
</evidence>
<dbReference type="Proteomes" id="UP000706122">
    <property type="component" value="Unassembled WGS sequence"/>
</dbReference>
<evidence type="ECO:0000313" key="3">
    <source>
        <dbReference type="EMBL" id="MBM4625265.1"/>
    </source>
</evidence>
<dbReference type="Gene3D" id="1.10.357.10">
    <property type="entry name" value="Tetracycline Repressor, domain 2"/>
    <property type="match status" value="1"/>
</dbReference>
<protein>
    <submittedName>
        <fullName evidence="6">TetR family transcriptional regulator</fullName>
    </submittedName>
</protein>
<dbReference type="Proteomes" id="UP000738270">
    <property type="component" value="Unassembled WGS sequence"/>
</dbReference>